<keyword evidence="1 6" id="KW-0645">Protease</keyword>
<comment type="similarity">
    <text evidence="6">Belongs to the peptidase M48 family.</text>
</comment>
<comment type="cofactor">
    <cofactor evidence="6">
        <name>Zn(2+)</name>
        <dbReference type="ChEBI" id="CHEBI:29105"/>
    </cofactor>
    <text evidence="6">Binds 1 zinc ion per subunit.</text>
</comment>
<dbReference type="Pfam" id="PF01435">
    <property type="entry name" value="Peptidase_M48"/>
    <property type="match status" value="1"/>
</dbReference>
<name>A0A1A9F067_9GAMM</name>
<evidence type="ECO:0000256" key="7">
    <source>
        <dbReference type="SAM" id="SignalP"/>
    </source>
</evidence>
<evidence type="ECO:0000256" key="3">
    <source>
        <dbReference type="ARBA" id="ARBA00022801"/>
    </source>
</evidence>
<dbReference type="OrthoDB" id="8775841at2"/>
<evidence type="ECO:0000259" key="8">
    <source>
        <dbReference type="PROSITE" id="PS50106"/>
    </source>
</evidence>
<gene>
    <name evidence="9" type="ORF">A8C75_14050</name>
</gene>
<proteinExistence type="inferred from homology"/>
<dbReference type="InterPro" id="IPR036034">
    <property type="entry name" value="PDZ_sf"/>
</dbReference>
<dbReference type="GO" id="GO:0051603">
    <property type="term" value="P:proteolysis involved in protein catabolic process"/>
    <property type="evidence" value="ECO:0007669"/>
    <property type="project" value="TreeGrafter"/>
</dbReference>
<dbReference type="InterPro" id="IPR001478">
    <property type="entry name" value="PDZ"/>
</dbReference>
<dbReference type="PANTHER" id="PTHR22726">
    <property type="entry name" value="METALLOENDOPEPTIDASE OMA1"/>
    <property type="match status" value="1"/>
</dbReference>
<dbReference type="Proteomes" id="UP000078070">
    <property type="component" value="Chromosome"/>
</dbReference>
<evidence type="ECO:0000256" key="6">
    <source>
        <dbReference type="RuleBase" id="RU003983"/>
    </source>
</evidence>
<evidence type="ECO:0000313" key="9">
    <source>
        <dbReference type="EMBL" id="ANG63482.1"/>
    </source>
</evidence>
<keyword evidence="5 6" id="KW-0482">Metalloprotease</keyword>
<dbReference type="KEGG" id="mars:A8C75_14050"/>
<keyword evidence="10" id="KW-1185">Reference proteome</keyword>
<protein>
    <recommendedName>
        <fullName evidence="8">PDZ domain-containing protein</fullName>
    </recommendedName>
</protein>
<dbReference type="PROSITE" id="PS51257">
    <property type="entry name" value="PROKAR_LIPOPROTEIN"/>
    <property type="match status" value="1"/>
</dbReference>
<dbReference type="EMBL" id="CP015839">
    <property type="protein sequence ID" value="ANG63482.1"/>
    <property type="molecule type" value="Genomic_DNA"/>
</dbReference>
<dbReference type="AlphaFoldDB" id="A0A1A9F067"/>
<evidence type="ECO:0000256" key="2">
    <source>
        <dbReference type="ARBA" id="ARBA00022723"/>
    </source>
</evidence>
<dbReference type="SUPFAM" id="SSF50156">
    <property type="entry name" value="PDZ domain-like"/>
    <property type="match status" value="1"/>
</dbReference>
<evidence type="ECO:0000256" key="1">
    <source>
        <dbReference type="ARBA" id="ARBA00022670"/>
    </source>
</evidence>
<dbReference type="SMART" id="SM00228">
    <property type="entry name" value="PDZ"/>
    <property type="match status" value="1"/>
</dbReference>
<dbReference type="GO" id="GO:0016020">
    <property type="term" value="C:membrane"/>
    <property type="evidence" value="ECO:0007669"/>
    <property type="project" value="TreeGrafter"/>
</dbReference>
<dbReference type="PANTHER" id="PTHR22726:SF1">
    <property type="entry name" value="METALLOENDOPEPTIDASE OMA1, MITOCHONDRIAL"/>
    <property type="match status" value="1"/>
</dbReference>
<feature type="chain" id="PRO_5008386583" description="PDZ domain-containing protein" evidence="7">
    <location>
        <begin position="25"/>
        <end position="341"/>
    </location>
</feature>
<feature type="signal peptide" evidence="7">
    <location>
        <begin position="1"/>
        <end position="24"/>
    </location>
</feature>
<dbReference type="Gene3D" id="3.30.2010.10">
    <property type="entry name" value="Metalloproteases ('zincins'), catalytic domain"/>
    <property type="match status" value="1"/>
</dbReference>
<dbReference type="RefSeq" id="WP_067383560.1">
    <property type="nucleotide sequence ID" value="NZ_CP015839.1"/>
</dbReference>
<keyword evidence="3 6" id="KW-0378">Hydrolase</keyword>
<feature type="domain" description="PDZ" evidence="8">
    <location>
        <begin position="94"/>
        <end position="168"/>
    </location>
</feature>
<reference evidence="10" key="1">
    <citation type="submission" date="2016-05" db="EMBL/GenBank/DDBJ databases">
        <authorList>
            <person name="Baek K."/>
            <person name="Yang S.-J."/>
        </authorList>
    </citation>
    <scope>NUCLEOTIDE SEQUENCE [LARGE SCALE GENOMIC DNA]</scope>
    <source>
        <strain evidence="10">ST58-10</strain>
    </source>
</reference>
<evidence type="ECO:0000313" key="10">
    <source>
        <dbReference type="Proteomes" id="UP000078070"/>
    </source>
</evidence>
<dbReference type="PROSITE" id="PS50106">
    <property type="entry name" value="PDZ"/>
    <property type="match status" value="1"/>
</dbReference>
<dbReference type="GO" id="GO:0004222">
    <property type="term" value="F:metalloendopeptidase activity"/>
    <property type="evidence" value="ECO:0007669"/>
    <property type="project" value="InterPro"/>
</dbReference>
<dbReference type="GO" id="GO:0046872">
    <property type="term" value="F:metal ion binding"/>
    <property type="evidence" value="ECO:0007669"/>
    <property type="project" value="UniProtKB-KW"/>
</dbReference>
<evidence type="ECO:0000256" key="5">
    <source>
        <dbReference type="ARBA" id="ARBA00023049"/>
    </source>
</evidence>
<keyword evidence="4 6" id="KW-0862">Zinc</keyword>
<dbReference type="Gene3D" id="2.30.42.10">
    <property type="match status" value="1"/>
</dbReference>
<evidence type="ECO:0000256" key="4">
    <source>
        <dbReference type="ARBA" id="ARBA00022833"/>
    </source>
</evidence>
<organism evidence="9 10">
    <name type="scientific">Marinobacterium aestuarii</name>
    <dbReference type="NCBI Taxonomy" id="1821621"/>
    <lineage>
        <taxon>Bacteria</taxon>
        <taxon>Pseudomonadati</taxon>
        <taxon>Pseudomonadota</taxon>
        <taxon>Gammaproteobacteria</taxon>
        <taxon>Oceanospirillales</taxon>
        <taxon>Oceanospirillaceae</taxon>
        <taxon>Marinobacterium</taxon>
    </lineage>
</organism>
<accession>A0A1A9F067</accession>
<dbReference type="InterPro" id="IPR001915">
    <property type="entry name" value="Peptidase_M48"/>
</dbReference>
<sequence>MHSIRRHSIFVSCLALSLLLAACAGPGSLPAPPADAAIATEAEHQRTEALILRHAREDRLARVARPLLIAALELCPATQRSDYGLRLHSIDSYTRTLRPAAHTVYGLDQRPTLRPPLPDSPAAQAGLHAGDRLVRLQGRTVTSETYNSVDAQLRAMAGPLSLQIERGNSLMSFTLMPETLCDWPVRLNRSSAINAHADGREIRVNQGMLSYARDDNELALVIAHELAHNGLQHIDKQLRNLLLGALLDLLALTQGYPSPGIAATLGIHHQALNWELEADLQALVVLHRAGVPLEPGVEFWRRLGTDFPTAIRHSRGLTHPSTAERYLRMQTAAQALQQSDS</sequence>
<reference evidence="9 10" key="2">
    <citation type="journal article" date="2018" name="Int. J. Syst. Evol. Microbiol.">
        <title>Marinobacterium aestuarii sp. nov., a benzene-degrading marine bacterium isolated from estuary sediment.</title>
        <authorList>
            <person name="Bae S.S."/>
            <person name="Jung J."/>
            <person name="Chung D."/>
            <person name="Baek K."/>
        </authorList>
    </citation>
    <scope>NUCLEOTIDE SEQUENCE [LARGE SCALE GENOMIC DNA]</scope>
    <source>
        <strain evidence="9 10">ST58-10</strain>
    </source>
</reference>
<keyword evidence="2" id="KW-0479">Metal-binding</keyword>
<dbReference type="InterPro" id="IPR051156">
    <property type="entry name" value="Mito/Outer_Membr_Metalloprot"/>
</dbReference>
<keyword evidence="7" id="KW-0732">Signal</keyword>